<dbReference type="AlphaFoldDB" id="Q737T0"/>
<dbReference type="Proteomes" id="UP000002527">
    <property type="component" value="Chromosome"/>
</dbReference>
<organism evidence="1 2">
    <name type="scientific">Bacillus cereus (strain ATCC 10987 / NRS 248)</name>
    <dbReference type="NCBI Taxonomy" id="222523"/>
    <lineage>
        <taxon>Bacteria</taxon>
        <taxon>Bacillati</taxon>
        <taxon>Bacillota</taxon>
        <taxon>Bacilli</taxon>
        <taxon>Bacillales</taxon>
        <taxon>Bacillaceae</taxon>
        <taxon>Bacillus</taxon>
        <taxon>Bacillus cereus group</taxon>
    </lineage>
</organism>
<gene>
    <name evidence="1" type="ordered locus">BCE_2566</name>
</gene>
<sequence>MPFLFKDEEVALYCTYQFSLKWFTGDIKHKRPI</sequence>
<evidence type="ECO:0000313" key="1">
    <source>
        <dbReference type="EMBL" id="AAS41482.1"/>
    </source>
</evidence>
<protein>
    <submittedName>
        <fullName evidence="1">Uncharacterized protein</fullName>
    </submittedName>
</protein>
<evidence type="ECO:0000313" key="2">
    <source>
        <dbReference type="Proteomes" id="UP000002527"/>
    </source>
</evidence>
<dbReference type="KEGG" id="bca:BCE_2566"/>
<name>Q737T0_BACC1</name>
<proteinExistence type="predicted"/>
<reference evidence="1 2" key="1">
    <citation type="journal article" date="2004" name="Nucleic Acids Res.">
        <title>The genome sequence of Bacillus cereus ATCC 10987 reveals metabolic adaptations and a large plasmid related to Bacillus anthracis pXO1.</title>
        <authorList>
            <person name="Rasko D.A."/>
            <person name="Ravel J."/>
            <person name="Okstad O.A."/>
            <person name="Helgason E."/>
            <person name="Cer R.Z."/>
            <person name="Jiang L."/>
            <person name="Shores K.A."/>
            <person name="Fouts D.E."/>
            <person name="Tourasse N.J."/>
            <person name="Angiuoli S.V."/>
            <person name="Kolonay J."/>
            <person name="Nelson W.C."/>
            <person name="Kolsto A.-B."/>
            <person name="Fraser C.M."/>
            <person name="Read T.D."/>
        </authorList>
    </citation>
    <scope>NUCLEOTIDE SEQUENCE [LARGE SCALE GENOMIC DNA]</scope>
    <source>
        <strain evidence="2">ATCC 10987 / NRS 248</strain>
    </source>
</reference>
<dbReference type="HOGENOM" id="CLU_3380342_0_0_9"/>
<accession>Q737T0</accession>
<dbReference type="EMBL" id="AE017194">
    <property type="protein sequence ID" value="AAS41482.1"/>
    <property type="molecule type" value="Genomic_DNA"/>
</dbReference>